<keyword evidence="2 3" id="KW-0040">ANK repeat</keyword>
<dbReference type="Pfam" id="PF13857">
    <property type="entry name" value="Ank_5"/>
    <property type="match status" value="1"/>
</dbReference>
<dbReference type="Pfam" id="PF00023">
    <property type="entry name" value="Ank"/>
    <property type="match status" value="1"/>
</dbReference>
<dbReference type="AlphaFoldDB" id="A0ABD2WKH7"/>
<dbReference type="PROSITE" id="PS50297">
    <property type="entry name" value="ANK_REP_REGION"/>
    <property type="match status" value="3"/>
</dbReference>
<dbReference type="Gene3D" id="1.25.40.20">
    <property type="entry name" value="Ankyrin repeat-containing domain"/>
    <property type="match status" value="3"/>
</dbReference>
<feature type="repeat" description="ANK" evidence="3">
    <location>
        <begin position="259"/>
        <end position="291"/>
    </location>
</feature>
<accession>A0ABD2WKH7</accession>
<evidence type="ECO:0000256" key="1">
    <source>
        <dbReference type="ARBA" id="ARBA00022737"/>
    </source>
</evidence>
<gene>
    <name evidence="4" type="ORF">TKK_012211</name>
</gene>
<evidence type="ECO:0000256" key="2">
    <source>
        <dbReference type="ARBA" id="ARBA00023043"/>
    </source>
</evidence>
<protein>
    <submittedName>
        <fullName evidence="4">Uncharacterized protein</fullName>
    </submittedName>
</protein>
<dbReference type="EMBL" id="JBJJXI010000098">
    <property type="protein sequence ID" value="KAL3393335.1"/>
    <property type="molecule type" value="Genomic_DNA"/>
</dbReference>
<evidence type="ECO:0000313" key="5">
    <source>
        <dbReference type="Proteomes" id="UP001627154"/>
    </source>
</evidence>
<reference evidence="4 5" key="1">
    <citation type="journal article" date="2024" name="bioRxiv">
        <title>A reference genome for Trichogramma kaykai: A tiny desert-dwelling parasitoid wasp with competing sex-ratio distorters.</title>
        <authorList>
            <person name="Culotta J."/>
            <person name="Lindsey A.R."/>
        </authorList>
    </citation>
    <scope>NUCLEOTIDE SEQUENCE [LARGE SCALE GENOMIC DNA]</scope>
    <source>
        <strain evidence="4 5">KSX58</strain>
    </source>
</reference>
<dbReference type="PANTHER" id="PTHR24126:SF14">
    <property type="entry name" value="ANK_REP_REGION DOMAIN-CONTAINING PROTEIN"/>
    <property type="match status" value="1"/>
</dbReference>
<dbReference type="SUPFAM" id="SSF48403">
    <property type="entry name" value="Ankyrin repeat"/>
    <property type="match status" value="2"/>
</dbReference>
<evidence type="ECO:0000256" key="3">
    <source>
        <dbReference type="PROSITE-ProRule" id="PRU00023"/>
    </source>
</evidence>
<keyword evidence="5" id="KW-1185">Reference proteome</keyword>
<dbReference type="Proteomes" id="UP001627154">
    <property type="component" value="Unassembled WGS sequence"/>
</dbReference>
<dbReference type="PANTHER" id="PTHR24126">
    <property type="entry name" value="ANKYRIN REPEAT, PH AND SEC7 DOMAIN CONTAINING PROTEIN SECG-RELATED"/>
    <property type="match status" value="1"/>
</dbReference>
<organism evidence="4 5">
    <name type="scientific">Trichogramma kaykai</name>
    <dbReference type="NCBI Taxonomy" id="54128"/>
    <lineage>
        <taxon>Eukaryota</taxon>
        <taxon>Metazoa</taxon>
        <taxon>Ecdysozoa</taxon>
        <taxon>Arthropoda</taxon>
        <taxon>Hexapoda</taxon>
        <taxon>Insecta</taxon>
        <taxon>Pterygota</taxon>
        <taxon>Neoptera</taxon>
        <taxon>Endopterygota</taxon>
        <taxon>Hymenoptera</taxon>
        <taxon>Apocrita</taxon>
        <taxon>Proctotrupomorpha</taxon>
        <taxon>Chalcidoidea</taxon>
        <taxon>Trichogrammatidae</taxon>
        <taxon>Trichogramma</taxon>
    </lineage>
</organism>
<evidence type="ECO:0000313" key="4">
    <source>
        <dbReference type="EMBL" id="KAL3393335.1"/>
    </source>
</evidence>
<name>A0ABD2WKH7_9HYME</name>
<feature type="repeat" description="ANK" evidence="3">
    <location>
        <begin position="369"/>
        <end position="401"/>
    </location>
</feature>
<dbReference type="Pfam" id="PF12796">
    <property type="entry name" value="Ank_2"/>
    <property type="match status" value="1"/>
</dbReference>
<dbReference type="InterPro" id="IPR036770">
    <property type="entry name" value="Ankyrin_rpt-contain_sf"/>
</dbReference>
<dbReference type="SMART" id="SM00248">
    <property type="entry name" value="ANK"/>
    <property type="match status" value="5"/>
</dbReference>
<feature type="repeat" description="ANK" evidence="3">
    <location>
        <begin position="130"/>
        <end position="162"/>
    </location>
</feature>
<dbReference type="InterPro" id="IPR002110">
    <property type="entry name" value="Ankyrin_rpt"/>
</dbReference>
<proteinExistence type="predicted"/>
<comment type="caution">
    <text evidence="4">The sequence shown here is derived from an EMBL/GenBank/DDBJ whole genome shotgun (WGS) entry which is preliminary data.</text>
</comment>
<dbReference type="PROSITE" id="PS50088">
    <property type="entry name" value="ANK_REPEAT"/>
    <property type="match status" value="3"/>
</dbReference>
<sequence length="615" mass="70432">MKINGVNNCVEWKFVVNDEFFIGFRKIRPETHSSRRGSPAATANGVSINRGDVFRKFQFLTARQKSPKKMLNQWQVEIPEEASEALTLERFDAYLGRGVSVDCLIIKTQLEHSSIGWIDQAANVGERSTDGNAALHFAVLRKRRYLLEYLLRRGADLSIKNARGETALDMLLRSPHLAGSEEAFCNRQEHECDLEMLACLERWCLEAYGERHNLRQMHFRSAKKAQPHHHRRHHRGQRAQKCTKSDLNSVIGRDCPIWPGWTALHLAVVYGNCGEVKWLLDNGADPGVRDADGNTPLHFAPLNSTFNADLFSRLFVYDSDTFGGLNGLNHFHIACLNPKYIDVAREFLKRGHSPDTPARKGKLYYVDHDHWTPLHMAAKHSRIDLLKLLLEFNAKVDSRDQKECTAFHINVLLNRNVHCAKLLLEAGTDFETACRGCLKPLSLLASPFWTEPMGKVIVMHLKKLILLGQTLADDTLTYYRLMLAKLTNWDEDGFEFKCLMELTIVDELGLRPMLLLADDDDERLERYATKPELVELVTDGAEFERRFPIYGYLIRRKYKAATRRAERRRLLEEASVSLANALGPRLMNQDTARHILLHNFNNYALQNVIAAMTFR</sequence>
<keyword evidence="1" id="KW-0677">Repeat</keyword>